<evidence type="ECO:0000256" key="2">
    <source>
        <dbReference type="ARBA" id="ARBA00023136"/>
    </source>
</evidence>
<dbReference type="InterPro" id="IPR001466">
    <property type="entry name" value="Beta-lactam-related"/>
</dbReference>
<dbReference type="GO" id="GO:0016020">
    <property type="term" value="C:membrane"/>
    <property type="evidence" value="ECO:0007669"/>
    <property type="project" value="UniProtKB-SubCell"/>
</dbReference>
<comment type="caution">
    <text evidence="4">The sequence shown here is derived from an EMBL/GenBank/DDBJ whole genome shotgun (WGS) entry which is preliminary data.</text>
</comment>
<dbReference type="Pfam" id="PF00144">
    <property type="entry name" value="Beta-lactamase"/>
    <property type="match status" value="1"/>
</dbReference>
<dbReference type="RefSeq" id="WP_331837451.1">
    <property type="nucleotide sequence ID" value="NZ_JAPEZR010000001.1"/>
</dbReference>
<evidence type="ECO:0000259" key="3">
    <source>
        <dbReference type="Pfam" id="PF00144"/>
    </source>
</evidence>
<gene>
    <name evidence="4" type="ORF">B4121_4271</name>
</gene>
<accession>A0A6N2FMV5</accession>
<dbReference type="InterPro" id="IPR012338">
    <property type="entry name" value="Beta-lactam/transpept-like"/>
</dbReference>
<evidence type="ECO:0000313" key="4">
    <source>
        <dbReference type="EMBL" id="OLF87819.1"/>
    </source>
</evidence>
<evidence type="ECO:0000313" key="5">
    <source>
        <dbReference type="Proteomes" id="UP000185604"/>
    </source>
</evidence>
<dbReference type="PANTHER" id="PTHR46825">
    <property type="entry name" value="D-ALANYL-D-ALANINE-CARBOXYPEPTIDASE/ENDOPEPTIDASE AMPH"/>
    <property type="match status" value="1"/>
</dbReference>
<sequence>MKGLLLLVYTAEHLDDYLMEQASNNHFHGSILLADSNGILLSKGYGYANCKDKVKNKPSTRYQIASLTKQFTAIAVMQLQEKGLLRTDDPVQNYLEGYPNGDSITIKHLLSHTSGIPDFLEEELLDIELERAPLDQFIGRFIDKPLEFRPGQRFNYSNSGYILLTKIIETITNEAYGDVIQELIFDPLGMKNSGFFASPEDISPTVGYLCLNREMIKAPIVYGYGESGLYSTVEDLYLWDRALYTEKLVTKGALKEALYSCVKKPAFAAEGPSPALIQNNSIGYGWFINHQNKYKIWHDGEIHGFISSINRYINEKKVLIMLSNCNLSKTDEILANVEEALLQI</sequence>
<comment type="subcellular location">
    <subcellularLocation>
        <location evidence="1">Membrane</location>
    </subcellularLocation>
</comment>
<evidence type="ECO:0000256" key="1">
    <source>
        <dbReference type="ARBA" id="ARBA00004370"/>
    </source>
</evidence>
<keyword evidence="2" id="KW-0472">Membrane</keyword>
<reference evidence="4 5" key="1">
    <citation type="journal article" date="2016" name="Front. Microbiol.">
        <title>High-Level Heat Resistance of Spores of Bacillus amyloliquefaciens and Bacillus licheniformis Results from the Presence of a spoVA Operon in a Tn1546 Transposon.</title>
        <authorList>
            <person name="Berendsen E.M."/>
            <person name="Koning R.A."/>
            <person name="Boekhorst J."/>
            <person name="de Jong A."/>
            <person name="Kuipers O.P."/>
            <person name="Wells-Bennik M.H."/>
        </authorList>
    </citation>
    <scope>NUCLEOTIDE SEQUENCE [LARGE SCALE GENOMIC DNA]</scope>
    <source>
        <strain evidence="4 5">B4121</strain>
    </source>
</reference>
<feature type="domain" description="Beta-lactamase-related" evidence="3">
    <location>
        <begin position="30"/>
        <end position="337"/>
    </location>
</feature>
<dbReference type="Gene3D" id="3.40.710.10">
    <property type="entry name" value="DD-peptidase/beta-lactamase superfamily"/>
    <property type="match status" value="1"/>
</dbReference>
<organism evidence="4 5">
    <name type="scientific">Bacillus paralicheniformis</name>
    <dbReference type="NCBI Taxonomy" id="1648923"/>
    <lineage>
        <taxon>Bacteria</taxon>
        <taxon>Bacillati</taxon>
        <taxon>Bacillota</taxon>
        <taxon>Bacilli</taxon>
        <taxon>Bacillales</taxon>
        <taxon>Bacillaceae</taxon>
        <taxon>Bacillus</taxon>
    </lineage>
</organism>
<dbReference type="AlphaFoldDB" id="A0A6N2FMV5"/>
<dbReference type="SUPFAM" id="SSF56601">
    <property type="entry name" value="beta-lactamase/transpeptidase-like"/>
    <property type="match status" value="1"/>
</dbReference>
<dbReference type="Proteomes" id="UP000185604">
    <property type="component" value="Unassembled WGS sequence"/>
</dbReference>
<dbReference type="PANTHER" id="PTHR46825:SF11">
    <property type="entry name" value="PENICILLIN-BINDING PROTEIN 4"/>
    <property type="match status" value="1"/>
</dbReference>
<dbReference type="EMBL" id="LKPO01000026">
    <property type="protein sequence ID" value="OLF87819.1"/>
    <property type="molecule type" value="Genomic_DNA"/>
</dbReference>
<protein>
    <submittedName>
        <fullName evidence="4">Beta-lactamase</fullName>
    </submittedName>
</protein>
<name>A0A6N2FMV5_9BACI</name>
<proteinExistence type="predicted"/>
<dbReference type="InterPro" id="IPR050491">
    <property type="entry name" value="AmpC-like"/>
</dbReference>